<name>A0A926QNS5_9ACTN</name>
<evidence type="ECO:0000313" key="10">
    <source>
        <dbReference type="EMBL" id="MBD0418001.1"/>
    </source>
</evidence>
<keyword evidence="5" id="KW-0130">Cell adhesion</keyword>
<accession>A0A926QNS5</accession>
<keyword evidence="4" id="KW-0732">Signal</keyword>
<comment type="caution">
    <text evidence="10">The sequence shown here is derived from an EMBL/GenBank/DDBJ whole genome shotgun (WGS) entry which is preliminary data.</text>
</comment>
<dbReference type="EMBL" id="JACVQF010000068">
    <property type="protein sequence ID" value="MBD0418001.1"/>
    <property type="molecule type" value="Genomic_DNA"/>
</dbReference>
<dbReference type="GO" id="GO:0007155">
    <property type="term" value="P:cell adhesion"/>
    <property type="evidence" value="ECO:0007669"/>
    <property type="project" value="UniProtKB-KW"/>
</dbReference>
<feature type="non-terminal residue" evidence="10">
    <location>
        <position position="84"/>
    </location>
</feature>
<evidence type="ECO:0000259" key="9">
    <source>
        <dbReference type="PROSITE" id="PS51884"/>
    </source>
</evidence>
<reference evidence="10" key="1">
    <citation type="submission" date="2020-09" db="EMBL/GenBank/DDBJ databases">
        <title>Streptomyces grisecoloratus sp. nov., isolated from cotton soil.</title>
        <authorList>
            <person name="Xing L."/>
        </authorList>
    </citation>
    <scope>NUCLEOTIDE SEQUENCE</scope>
    <source>
        <strain evidence="10">TRM S81-3</strain>
    </source>
</reference>
<dbReference type="RefSeq" id="WP_188179081.1">
    <property type="nucleotide sequence ID" value="NZ_JACVQF010000068.1"/>
</dbReference>
<gene>
    <name evidence="10" type="ORF">H0H10_02245</name>
</gene>
<dbReference type="AlphaFoldDB" id="A0A926QNS5"/>
<dbReference type="InterPro" id="IPR005528">
    <property type="entry name" value="ChpA-H"/>
</dbReference>
<keyword evidence="11" id="KW-1185">Reference proteome</keyword>
<feature type="domain" description="Chaplin" evidence="9">
    <location>
        <begin position="8"/>
        <end position="48"/>
    </location>
</feature>
<feature type="non-terminal residue" evidence="10">
    <location>
        <position position="1"/>
    </location>
</feature>
<organism evidence="10 11">
    <name type="scientific">Streptomyces griseicoloratus</name>
    <dbReference type="NCBI Taxonomy" id="2752516"/>
    <lineage>
        <taxon>Bacteria</taxon>
        <taxon>Bacillati</taxon>
        <taxon>Actinomycetota</taxon>
        <taxon>Actinomycetes</taxon>
        <taxon>Kitasatosporales</taxon>
        <taxon>Streptomycetaceae</taxon>
        <taxon>Streptomyces</taxon>
    </lineage>
</organism>
<evidence type="ECO:0000256" key="6">
    <source>
        <dbReference type="ARBA" id="ARBA00023087"/>
    </source>
</evidence>
<evidence type="ECO:0000256" key="8">
    <source>
        <dbReference type="SAM" id="MobiDB-lite"/>
    </source>
</evidence>
<proteinExistence type="predicted"/>
<comment type="subcellular location">
    <subcellularLocation>
        <location evidence="1">Secreted</location>
        <location evidence="1">Cell wall</location>
    </subcellularLocation>
</comment>
<dbReference type="PROSITE" id="PS51884">
    <property type="entry name" value="CHAPLIN"/>
    <property type="match status" value="1"/>
</dbReference>
<evidence type="ECO:0000256" key="5">
    <source>
        <dbReference type="ARBA" id="ARBA00022889"/>
    </source>
</evidence>
<reference evidence="10" key="2">
    <citation type="submission" date="2020-09" db="EMBL/GenBank/DDBJ databases">
        <authorList>
            <person name="Luo X."/>
        </authorList>
    </citation>
    <scope>NUCLEOTIDE SEQUENCE</scope>
    <source>
        <strain evidence="10">TRM S81-3</strain>
    </source>
</reference>
<evidence type="ECO:0000256" key="3">
    <source>
        <dbReference type="ARBA" id="ARBA00022525"/>
    </source>
</evidence>
<evidence type="ECO:0000313" key="11">
    <source>
        <dbReference type="Proteomes" id="UP000621210"/>
    </source>
</evidence>
<sequence>AVGTTEDSSGVVAGNNIQVPVSVPVNVCGNTVNVVGALNDASGNSCGNVSHKDGGSASAGGAEAVGTTEDSSGVVAGNNIQVPV</sequence>
<keyword evidence="2" id="KW-0134">Cell wall</keyword>
<feature type="compositionally biased region" description="Low complexity" evidence="8">
    <location>
        <begin position="55"/>
        <end position="69"/>
    </location>
</feature>
<evidence type="ECO:0000256" key="2">
    <source>
        <dbReference type="ARBA" id="ARBA00022512"/>
    </source>
</evidence>
<dbReference type="Proteomes" id="UP000621210">
    <property type="component" value="Unassembled WGS sequence"/>
</dbReference>
<feature type="region of interest" description="Disordered" evidence="8">
    <location>
        <begin position="49"/>
        <end position="84"/>
    </location>
</feature>
<keyword evidence="6 7" id="KW-0034">Amyloid</keyword>
<keyword evidence="3" id="KW-0964">Secreted</keyword>
<dbReference type="Pfam" id="PF03777">
    <property type="entry name" value="ChpA-C"/>
    <property type="match status" value="2"/>
</dbReference>
<evidence type="ECO:0000256" key="7">
    <source>
        <dbReference type="PROSITE-ProRule" id="PRU01232"/>
    </source>
</evidence>
<evidence type="ECO:0000256" key="1">
    <source>
        <dbReference type="ARBA" id="ARBA00004191"/>
    </source>
</evidence>
<evidence type="ECO:0000256" key="4">
    <source>
        <dbReference type="ARBA" id="ARBA00022729"/>
    </source>
</evidence>
<protein>
    <submittedName>
        <fullName evidence="10">Chaplin</fullName>
    </submittedName>
</protein>